<organism evidence="1 2">
    <name type="scientific">Athelia psychrophila</name>
    <dbReference type="NCBI Taxonomy" id="1759441"/>
    <lineage>
        <taxon>Eukaryota</taxon>
        <taxon>Fungi</taxon>
        <taxon>Dikarya</taxon>
        <taxon>Basidiomycota</taxon>
        <taxon>Agaricomycotina</taxon>
        <taxon>Agaricomycetes</taxon>
        <taxon>Agaricomycetidae</taxon>
        <taxon>Atheliales</taxon>
        <taxon>Atheliaceae</taxon>
        <taxon>Athelia</taxon>
    </lineage>
</organism>
<accession>A0A166ASW6</accession>
<dbReference type="AlphaFoldDB" id="A0A166ASW6"/>
<keyword evidence="2" id="KW-1185">Reference proteome</keyword>
<dbReference type="EMBL" id="KV417655">
    <property type="protein sequence ID" value="KZP11925.1"/>
    <property type="molecule type" value="Genomic_DNA"/>
</dbReference>
<name>A0A166ASW6_9AGAM</name>
<gene>
    <name evidence="1" type="ORF">FIBSPDRAFT_173463</name>
</gene>
<evidence type="ECO:0000313" key="2">
    <source>
        <dbReference type="Proteomes" id="UP000076532"/>
    </source>
</evidence>
<dbReference type="PROSITE" id="PS51257">
    <property type="entry name" value="PROKAR_LIPOPROTEIN"/>
    <property type="match status" value="1"/>
</dbReference>
<sequence length="59" mass="6229">MRLNANPTSLLDLDALFAGLPATMSCPHAGCRCSGLSVTSMQAAIEEKIKKVKSFGSFL</sequence>
<protein>
    <submittedName>
        <fullName evidence="1">Uncharacterized protein</fullName>
    </submittedName>
</protein>
<evidence type="ECO:0000313" key="1">
    <source>
        <dbReference type="EMBL" id="KZP11925.1"/>
    </source>
</evidence>
<proteinExistence type="predicted"/>
<reference evidence="1 2" key="1">
    <citation type="journal article" date="2016" name="Mol. Biol. Evol.">
        <title>Comparative Genomics of Early-Diverging Mushroom-Forming Fungi Provides Insights into the Origins of Lignocellulose Decay Capabilities.</title>
        <authorList>
            <person name="Nagy L.G."/>
            <person name="Riley R."/>
            <person name="Tritt A."/>
            <person name="Adam C."/>
            <person name="Daum C."/>
            <person name="Floudas D."/>
            <person name="Sun H."/>
            <person name="Yadav J.S."/>
            <person name="Pangilinan J."/>
            <person name="Larsson K.H."/>
            <person name="Matsuura K."/>
            <person name="Barry K."/>
            <person name="Labutti K."/>
            <person name="Kuo R."/>
            <person name="Ohm R.A."/>
            <person name="Bhattacharya S.S."/>
            <person name="Shirouzu T."/>
            <person name="Yoshinaga Y."/>
            <person name="Martin F.M."/>
            <person name="Grigoriev I.V."/>
            <person name="Hibbett D.S."/>
        </authorList>
    </citation>
    <scope>NUCLEOTIDE SEQUENCE [LARGE SCALE GENOMIC DNA]</scope>
    <source>
        <strain evidence="1 2">CBS 109695</strain>
    </source>
</reference>
<dbReference type="Proteomes" id="UP000076532">
    <property type="component" value="Unassembled WGS sequence"/>
</dbReference>